<dbReference type="Proteomes" id="UP000078046">
    <property type="component" value="Unassembled WGS sequence"/>
</dbReference>
<feature type="domain" description="RUN" evidence="2">
    <location>
        <begin position="1"/>
        <end position="125"/>
    </location>
</feature>
<proteinExistence type="predicted"/>
<dbReference type="PANTHER" id="PTHR47194">
    <property type="entry name" value="SORTING NEXIN-29-RELATED"/>
    <property type="match status" value="1"/>
</dbReference>
<evidence type="ECO:0000259" key="2">
    <source>
        <dbReference type="PROSITE" id="PS50826"/>
    </source>
</evidence>
<dbReference type="Gene3D" id="1.20.58.900">
    <property type="match status" value="1"/>
</dbReference>
<protein>
    <recommendedName>
        <fullName evidence="2">RUN domain-containing protein</fullName>
    </recommendedName>
</protein>
<keyword evidence="4" id="KW-1185">Reference proteome</keyword>
<organism evidence="3 4">
    <name type="scientific">Intoshia linei</name>
    <dbReference type="NCBI Taxonomy" id="1819745"/>
    <lineage>
        <taxon>Eukaryota</taxon>
        <taxon>Metazoa</taxon>
        <taxon>Spiralia</taxon>
        <taxon>Lophotrochozoa</taxon>
        <taxon>Mesozoa</taxon>
        <taxon>Orthonectida</taxon>
        <taxon>Rhopaluridae</taxon>
        <taxon>Intoshia</taxon>
    </lineage>
</organism>
<evidence type="ECO:0000313" key="3">
    <source>
        <dbReference type="EMBL" id="OAF64413.1"/>
    </source>
</evidence>
<dbReference type="Pfam" id="PF02759">
    <property type="entry name" value="RUN"/>
    <property type="match status" value="1"/>
</dbReference>
<feature type="coiled-coil region" evidence="1">
    <location>
        <begin position="283"/>
        <end position="324"/>
    </location>
</feature>
<dbReference type="PROSITE" id="PS50826">
    <property type="entry name" value="RUN"/>
    <property type="match status" value="1"/>
</dbReference>
<accession>A0A177ASR2</accession>
<reference evidence="3 4" key="1">
    <citation type="submission" date="2016-04" db="EMBL/GenBank/DDBJ databases">
        <title>The genome of Intoshia linei affirms orthonectids as highly simplified spiralians.</title>
        <authorList>
            <person name="Mikhailov K.V."/>
            <person name="Slusarev G.S."/>
            <person name="Nikitin M.A."/>
            <person name="Logacheva M.D."/>
            <person name="Penin A."/>
            <person name="Aleoshin V."/>
            <person name="Panchin Y.V."/>
        </authorList>
    </citation>
    <scope>NUCLEOTIDE SEQUENCE [LARGE SCALE GENOMIC DNA]</scope>
    <source>
        <strain evidence="3">Intl2013</strain>
        <tissue evidence="3">Whole animal</tissue>
    </source>
</reference>
<sequence length="330" mass="38069">ADYLIAAWEYVLEYGLKTNKKVFKSNRCKYDFLPVLDNLTNKEFEIDRNLKYVNTDYGIAKSTVRKLFNEGLLESTIRKLEGNSVYLYQYYEEYSVLFHEEYRTLLPSVAAKLSAIYFSFNTDKSTLDDKFSINISVLPDSLSMNEYSSIMSSNQNSQLEKMKPIVENRDIDCMIKKKTKNIIKFDFHGKGTSKNKLIPAKSIDMSTYISSTTNLNTYTNSINTINTPINSYTEHYQNSTPTSKVSIGSENTAEKKIDSATDTECECTQIDCSDTNAKISETNQNLQTEIKIQRKIMKDYENKKNQLLQRIEKLDNHVVHLESKNKEIET</sequence>
<name>A0A177ASR2_9BILA</name>
<evidence type="ECO:0000256" key="1">
    <source>
        <dbReference type="SAM" id="Coils"/>
    </source>
</evidence>
<keyword evidence="1" id="KW-0175">Coiled coil</keyword>
<evidence type="ECO:0000313" key="4">
    <source>
        <dbReference type="Proteomes" id="UP000078046"/>
    </source>
</evidence>
<dbReference type="SUPFAM" id="SSF140741">
    <property type="entry name" value="RUN domain-like"/>
    <property type="match status" value="1"/>
</dbReference>
<gene>
    <name evidence="3" type="ORF">A3Q56_07875</name>
</gene>
<dbReference type="OrthoDB" id="428895at2759"/>
<dbReference type="AlphaFoldDB" id="A0A177ASR2"/>
<comment type="caution">
    <text evidence="3">The sequence shown here is derived from an EMBL/GenBank/DDBJ whole genome shotgun (WGS) entry which is preliminary data.</text>
</comment>
<dbReference type="EMBL" id="LWCA01001857">
    <property type="protein sequence ID" value="OAF64413.1"/>
    <property type="molecule type" value="Genomic_DNA"/>
</dbReference>
<feature type="non-terminal residue" evidence="3">
    <location>
        <position position="1"/>
    </location>
</feature>
<dbReference type="InterPro" id="IPR004012">
    <property type="entry name" value="Run_dom"/>
</dbReference>
<dbReference type="InterPro" id="IPR037213">
    <property type="entry name" value="Run_dom_sf"/>
</dbReference>
<dbReference type="PANTHER" id="PTHR47194:SF3">
    <property type="entry name" value="SORTING NEXIN 29"/>
    <property type="match status" value="1"/>
</dbReference>